<evidence type="ECO:0000256" key="2">
    <source>
        <dbReference type="ARBA" id="ARBA00022801"/>
    </source>
</evidence>
<organism evidence="7 8">
    <name type="scientific">Cuscuta europaea</name>
    <name type="common">European dodder</name>
    <dbReference type="NCBI Taxonomy" id="41803"/>
    <lineage>
        <taxon>Eukaryota</taxon>
        <taxon>Viridiplantae</taxon>
        <taxon>Streptophyta</taxon>
        <taxon>Embryophyta</taxon>
        <taxon>Tracheophyta</taxon>
        <taxon>Spermatophyta</taxon>
        <taxon>Magnoliopsida</taxon>
        <taxon>eudicotyledons</taxon>
        <taxon>Gunneridae</taxon>
        <taxon>Pentapetalae</taxon>
        <taxon>asterids</taxon>
        <taxon>lamiids</taxon>
        <taxon>Solanales</taxon>
        <taxon>Convolvulaceae</taxon>
        <taxon>Cuscuteae</taxon>
        <taxon>Cuscuta</taxon>
        <taxon>Cuscuta subgen. Cuscuta</taxon>
    </lineage>
</organism>
<dbReference type="SUPFAM" id="SSF51445">
    <property type="entry name" value="(Trans)glycosidases"/>
    <property type="match status" value="1"/>
</dbReference>
<accession>A0A9P0Z1D6</accession>
<gene>
    <name evidence="7" type="ORF">CEURO_LOCUS9279</name>
</gene>
<reference evidence="7" key="1">
    <citation type="submission" date="2022-07" db="EMBL/GenBank/DDBJ databases">
        <authorList>
            <person name="Macas J."/>
            <person name="Novak P."/>
            <person name="Neumann P."/>
        </authorList>
    </citation>
    <scope>NUCLEOTIDE SEQUENCE</scope>
</reference>
<proteinExistence type="inferred from homology"/>
<dbReference type="OrthoDB" id="3055998at2759"/>
<evidence type="ECO:0000256" key="5">
    <source>
        <dbReference type="SAM" id="SignalP"/>
    </source>
</evidence>
<dbReference type="Proteomes" id="UP001152484">
    <property type="component" value="Unassembled WGS sequence"/>
</dbReference>
<keyword evidence="4" id="KW-0624">Polysaccharide degradation</keyword>
<dbReference type="PRINTS" id="PR00134">
    <property type="entry name" value="GLHYDRLASE10"/>
</dbReference>
<feature type="signal peptide" evidence="5">
    <location>
        <begin position="1"/>
        <end position="29"/>
    </location>
</feature>
<dbReference type="EMBL" id="CAMAPE010000018">
    <property type="protein sequence ID" value="CAH9085185.1"/>
    <property type="molecule type" value="Genomic_DNA"/>
</dbReference>
<evidence type="ECO:0000256" key="1">
    <source>
        <dbReference type="ARBA" id="ARBA00007495"/>
    </source>
</evidence>
<dbReference type="SMART" id="SM00633">
    <property type="entry name" value="Glyco_10"/>
    <property type="match status" value="1"/>
</dbReference>
<dbReference type="PROSITE" id="PS51760">
    <property type="entry name" value="GH10_2"/>
    <property type="match status" value="1"/>
</dbReference>
<keyword evidence="2" id="KW-0378">Hydrolase</keyword>
<dbReference type="Gene3D" id="3.20.20.80">
    <property type="entry name" value="Glycosidases"/>
    <property type="match status" value="1"/>
</dbReference>
<sequence length="557" mass="62683">MKELKKKMIPRLSFCIILLLATDITTTLAQDIAYDSSAPTECKEQPEKPLYGGGILKDQKATYETVKNQYGFSIRVLSYPLPNLVPGTYYSLSSWVRVKGGAESALIWAGVGTVSHCEATVVAKEGCWTFLKGGLFFTEPLNASSLYFQSINGQNVEIEIASTSLQPFTEQQWRANQQVMINKERKREMTIRVRDAKGKPLKGATVKVKQLSSAFPFGAAISGMIVGDTRYQEWFKKRFSATVFENELKWPSNEPRPGSLNYKTSDEMVEFVSKNKIMTRGHNVVWQDPTFAPSWARNLSGPQLEEAVERRLKSVVERYRNKFIHWDVNNEMLHYDFYERRLGNPNASLEMYRKVQEKDPRAKLFINDFKVVEECGNGTNVDAFVAKIKEFQRSGIAAPGVGLEGHFNVPNPAFMRAVMDKLATLGVPMWLTEVDISSKYSEEEQAVYMERVLREGFSHPGVDGIIVWAGITQKGCWNMCLTDLAFNNTVVGDVVDKLLKEWQTGTVKGVSNTKGAFNLNAFLGDYVVTVENRSRVVTKKLSLSKGDAAQHITIHLI</sequence>
<protein>
    <recommendedName>
        <fullName evidence="6">GH10 domain-containing protein</fullName>
    </recommendedName>
</protein>
<evidence type="ECO:0000259" key="6">
    <source>
        <dbReference type="PROSITE" id="PS51760"/>
    </source>
</evidence>
<keyword evidence="8" id="KW-1185">Reference proteome</keyword>
<evidence type="ECO:0000313" key="8">
    <source>
        <dbReference type="Proteomes" id="UP001152484"/>
    </source>
</evidence>
<evidence type="ECO:0000313" key="7">
    <source>
        <dbReference type="EMBL" id="CAH9085185.1"/>
    </source>
</evidence>
<feature type="domain" description="GH10" evidence="6">
    <location>
        <begin position="205"/>
        <end position="497"/>
    </location>
</feature>
<evidence type="ECO:0000256" key="3">
    <source>
        <dbReference type="ARBA" id="ARBA00023277"/>
    </source>
</evidence>
<dbReference type="PANTHER" id="PTHR31490">
    <property type="entry name" value="GLYCOSYL HYDROLASE"/>
    <property type="match status" value="1"/>
</dbReference>
<dbReference type="InterPro" id="IPR017853">
    <property type="entry name" value="GH"/>
</dbReference>
<keyword evidence="5" id="KW-0732">Signal</keyword>
<feature type="chain" id="PRO_5040413948" description="GH10 domain-containing protein" evidence="5">
    <location>
        <begin position="30"/>
        <end position="557"/>
    </location>
</feature>
<name>A0A9P0Z1D6_CUSEU</name>
<dbReference type="PANTHER" id="PTHR31490:SF55">
    <property type="entry name" value="ENDO-1,4-BETA-XYLANASE A-LIKE"/>
    <property type="match status" value="1"/>
</dbReference>
<dbReference type="GO" id="GO:0031176">
    <property type="term" value="F:endo-1,4-beta-xylanase activity"/>
    <property type="evidence" value="ECO:0007669"/>
    <property type="project" value="UniProtKB-ARBA"/>
</dbReference>
<dbReference type="Pfam" id="PF00331">
    <property type="entry name" value="Glyco_hydro_10"/>
    <property type="match status" value="1"/>
</dbReference>
<evidence type="ECO:0000256" key="4">
    <source>
        <dbReference type="ARBA" id="ARBA00023326"/>
    </source>
</evidence>
<keyword evidence="3" id="KW-0119">Carbohydrate metabolism</keyword>
<dbReference type="GO" id="GO:0000272">
    <property type="term" value="P:polysaccharide catabolic process"/>
    <property type="evidence" value="ECO:0007669"/>
    <property type="project" value="UniProtKB-KW"/>
</dbReference>
<dbReference type="AlphaFoldDB" id="A0A9P0Z1D6"/>
<comment type="caution">
    <text evidence="7">The sequence shown here is derived from an EMBL/GenBank/DDBJ whole genome shotgun (WGS) entry which is preliminary data.</text>
</comment>
<dbReference type="InterPro" id="IPR044846">
    <property type="entry name" value="GH10"/>
</dbReference>
<dbReference type="InterPro" id="IPR001000">
    <property type="entry name" value="GH10_dom"/>
</dbReference>
<comment type="similarity">
    <text evidence="1">Belongs to the glycosyl hydrolase 10 (cellulase F) family.</text>
</comment>